<protein>
    <recommendedName>
        <fullName evidence="3">CARDB domain-containing protein</fullName>
    </recommendedName>
</protein>
<dbReference type="EMBL" id="WUUS01000001">
    <property type="protein sequence ID" value="MXR40110.1"/>
    <property type="molecule type" value="Genomic_DNA"/>
</dbReference>
<organism evidence="4 5">
    <name type="scientific">Halobaculum saliterrae</name>
    <dbReference type="NCBI Taxonomy" id="2073113"/>
    <lineage>
        <taxon>Archaea</taxon>
        <taxon>Methanobacteriati</taxon>
        <taxon>Methanobacteriota</taxon>
        <taxon>Stenosarchaea group</taxon>
        <taxon>Halobacteria</taxon>
        <taxon>Halobacteriales</taxon>
        <taxon>Haloferacaceae</taxon>
        <taxon>Halobaculum</taxon>
    </lineage>
</organism>
<dbReference type="AlphaFoldDB" id="A0A6B0SVY5"/>
<comment type="caution">
    <text evidence="4">The sequence shown here is derived from an EMBL/GenBank/DDBJ whole genome shotgun (WGS) entry which is preliminary data.</text>
</comment>
<feature type="transmembrane region" description="Helical" evidence="2">
    <location>
        <begin position="727"/>
        <end position="747"/>
    </location>
</feature>
<name>A0A6B0SVY5_9EURY</name>
<dbReference type="Gene3D" id="2.60.40.10">
    <property type="entry name" value="Immunoglobulins"/>
    <property type="match status" value="2"/>
</dbReference>
<keyword evidence="2" id="KW-0472">Membrane</keyword>
<dbReference type="Pfam" id="PF07705">
    <property type="entry name" value="CARDB"/>
    <property type="match status" value="1"/>
</dbReference>
<evidence type="ECO:0000256" key="2">
    <source>
        <dbReference type="SAM" id="Phobius"/>
    </source>
</evidence>
<gene>
    <name evidence="4" type="ORF">GRX01_01890</name>
</gene>
<keyword evidence="2" id="KW-0812">Transmembrane</keyword>
<sequence length="754" mass="77445">MSGGSRSAVVVVALVLAFAGPASAAPLASPSNGADAPSVAPDGLPVAASSVDAADAPPASTGTTATDNIHLTTRLALTPETPGEIGVTLRFDIPDRVTEVETTLAPGARGVETTGFAATDGDTYEWDGETAKPTISYRLPANETDASARFDTHGHAVTGDDRPATATAPAGAGSATAVAPTAGATTATAAAAATAATDATATTDTPDATAATADERYLFADAGPWALVRIPGPGVSWRYRGETVGFSRETTTAGPGAVGDRVAFLGEYSVRERTAHGQTFRLVIPEGSTDAMTVSPDAVLDSLSSASDTLRVGDRDQSVFVVAAPTGVEWAVQGLQTGDADMWVAADRPLDEADNPWLHEYVHTRQSYDTTAETRWTIEGGADYYAAALALEQGHIGFGEYADHLERGTRDPHAGAVLSDPETWASSATPYRKGSLVMGDLDRRIRLSSGGGSTFATVFARLNAEGEPVTGDRLRELVVAAANESVGDASDRYARTDAAPAVWDADSHEAAFGTLAPWMDVAPPAAVEIGGPYRDGDLRTSPATVAVGETVTVPTTVTNRGGAAGDYRVALTVDNRTVDAANGTLEPGTNTTVRPSWTAAEPGTYELSLDGRTYEVRVREPSTPRVGSLSADRTAVEAGESVLLTAEVVAEGAVPADGEVTVRVDGEPVGTERVRVAPDATATLTIPVAFDEPGRRTVTVGNRTLTVTVSEPSTATATDTSSTRTPGFGAVTAATALLVALAALLGVGRRRSGE</sequence>
<dbReference type="Proteomes" id="UP000437065">
    <property type="component" value="Unassembled WGS sequence"/>
</dbReference>
<evidence type="ECO:0000313" key="5">
    <source>
        <dbReference type="Proteomes" id="UP000437065"/>
    </source>
</evidence>
<evidence type="ECO:0000259" key="3">
    <source>
        <dbReference type="Pfam" id="PF07705"/>
    </source>
</evidence>
<accession>A0A6B0SVY5</accession>
<dbReference type="InterPro" id="IPR011635">
    <property type="entry name" value="CARDB"/>
</dbReference>
<keyword evidence="5" id="KW-1185">Reference proteome</keyword>
<evidence type="ECO:0000313" key="4">
    <source>
        <dbReference type="EMBL" id="MXR40110.1"/>
    </source>
</evidence>
<dbReference type="RefSeq" id="WP_159662833.1">
    <property type="nucleotide sequence ID" value="NZ_WUUS01000001.1"/>
</dbReference>
<reference evidence="4 5" key="1">
    <citation type="submission" date="2019-12" db="EMBL/GenBank/DDBJ databases">
        <title>Isolation and characterization of three novel carbon monoxide-oxidizing members of Halobacteria from salione crusts and soils.</title>
        <authorList>
            <person name="Myers M.R."/>
            <person name="King G.M."/>
        </authorList>
    </citation>
    <scope>NUCLEOTIDE SEQUENCE [LARGE SCALE GENOMIC DNA]</scope>
    <source>
        <strain evidence="4 5">WSA2</strain>
    </source>
</reference>
<feature type="compositionally biased region" description="Basic and acidic residues" evidence="1">
    <location>
        <begin position="153"/>
        <end position="163"/>
    </location>
</feature>
<evidence type="ECO:0000256" key="1">
    <source>
        <dbReference type="SAM" id="MobiDB-lite"/>
    </source>
</evidence>
<dbReference type="InterPro" id="IPR013783">
    <property type="entry name" value="Ig-like_fold"/>
</dbReference>
<proteinExistence type="predicted"/>
<dbReference type="OrthoDB" id="271491at2157"/>
<feature type="domain" description="CARDB" evidence="3">
    <location>
        <begin position="540"/>
        <end position="608"/>
    </location>
</feature>
<feature type="region of interest" description="Disordered" evidence="1">
    <location>
        <begin position="153"/>
        <end position="172"/>
    </location>
</feature>
<keyword evidence="2" id="KW-1133">Transmembrane helix</keyword>